<dbReference type="PANTHER" id="PTHR35790:SF4">
    <property type="entry name" value="HTH-TYPE TRANSCRIPTIONAL REGULATOR PCHR"/>
    <property type="match status" value="1"/>
</dbReference>
<evidence type="ECO:0000256" key="3">
    <source>
        <dbReference type="ARBA" id="ARBA00023163"/>
    </source>
</evidence>
<dbReference type="Pfam" id="PF12802">
    <property type="entry name" value="MarR_2"/>
    <property type="match status" value="1"/>
</dbReference>
<dbReference type="InterPro" id="IPR000835">
    <property type="entry name" value="HTH_MarR-typ"/>
</dbReference>
<keyword evidence="2" id="KW-0238">DNA-binding</keyword>
<evidence type="ECO:0000313" key="5">
    <source>
        <dbReference type="EMBL" id="BDQ36976.1"/>
    </source>
</evidence>
<evidence type="ECO:0000256" key="2">
    <source>
        <dbReference type="ARBA" id="ARBA00023125"/>
    </source>
</evidence>
<keyword evidence="3" id="KW-0804">Transcription</keyword>
<gene>
    <name evidence="5" type="ORF">SYK_13360</name>
</gene>
<dbReference type="InterPro" id="IPR036390">
    <property type="entry name" value="WH_DNA-bd_sf"/>
</dbReference>
<evidence type="ECO:0000313" key="6">
    <source>
        <dbReference type="Proteomes" id="UP001317742"/>
    </source>
</evidence>
<dbReference type="InterPro" id="IPR036388">
    <property type="entry name" value="WH-like_DNA-bd_sf"/>
</dbReference>
<dbReference type="PANTHER" id="PTHR35790">
    <property type="entry name" value="HTH-TYPE TRANSCRIPTIONAL REGULATOR PCHR"/>
    <property type="match status" value="1"/>
</dbReference>
<dbReference type="Gene3D" id="1.10.10.10">
    <property type="entry name" value="Winged helix-like DNA-binding domain superfamily/Winged helix DNA-binding domain"/>
    <property type="match status" value="1"/>
</dbReference>
<reference evidence="5 6" key="1">
    <citation type="submission" date="2022-08" db="EMBL/GenBank/DDBJ databases">
        <title>Genome Sequence of the sulphate-reducing bacterium, Pseudodesulfovibrio sp. SYK.</title>
        <authorList>
            <person name="Kondo R."/>
            <person name="Kataoka T."/>
        </authorList>
    </citation>
    <scope>NUCLEOTIDE SEQUENCE [LARGE SCALE GENOMIC DNA]</scope>
    <source>
        <strain evidence="5 6">SYK</strain>
    </source>
</reference>
<dbReference type="EMBL" id="AP026709">
    <property type="protein sequence ID" value="BDQ36976.1"/>
    <property type="molecule type" value="Genomic_DNA"/>
</dbReference>
<evidence type="ECO:0000256" key="1">
    <source>
        <dbReference type="ARBA" id="ARBA00023015"/>
    </source>
</evidence>
<sequence length="143" mass="16348">MLRQFSRAMTKHSLVDRKSYDFGVGMSLHSAEIHMVTTVNMHDGTGVTELAEELGTTKGAVSQLVGKLVKKRLLMKEADPEHGARVIIRTTDLGKTASDNHMAFHREHDRDFVEYMSQLDDVSYETIRDFGKQMNLWMDNYLK</sequence>
<name>A0ABN6S4N9_9BACT</name>
<feature type="domain" description="HTH marR-type" evidence="4">
    <location>
        <begin position="17"/>
        <end position="124"/>
    </location>
</feature>
<organism evidence="5 6">
    <name type="scientific">Pseudodesulfovibrio nedwellii</name>
    <dbReference type="NCBI Taxonomy" id="2973072"/>
    <lineage>
        <taxon>Bacteria</taxon>
        <taxon>Pseudomonadati</taxon>
        <taxon>Thermodesulfobacteriota</taxon>
        <taxon>Desulfovibrionia</taxon>
        <taxon>Desulfovibrionales</taxon>
        <taxon>Desulfovibrionaceae</taxon>
    </lineage>
</organism>
<dbReference type="SUPFAM" id="SSF46785">
    <property type="entry name" value="Winged helix' DNA-binding domain"/>
    <property type="match status" value="1"/>
</dbReference>
<evidence type="ECO:0000259" key="4">
    <source>
        <dbReference type="SMART" id="SM00347"/>
    </source>
</evidence>
<proteinExistence type="predicted"/>
<keyword evidence="1" id="KW-0805">Transcription regulation</keyword>
<keyword evidence="6" id="KW-1185">Reference proteome</keyword>
<protein>
    <recommendedName>
        <fullName evidence="4">HTH marR-type domain-containing protein</fullName>
    </recommendedName>
</protein>
<dbReference type="InterPro" id="IPR052067">
    <property type="entry name" value="Metal_resp_HTH_trans_reg"/>
</dbReference>
<dbReference type="Proteomes" id="UP001317742">
    <property type="component" value="Chromosome"/>
</dbReference>
<dbReference type="SMART" id="SM00347">
    <property type="entry name" value="HTH_MARR"/>
    <property type="match status" value="1"/>
</dbReference>
<accession>A0ABN6S4N9</accession>